<evidence type="ECO:0000256" key="7">
    <source>
        <dbReference type="ARBA" id="ARBA00023136"/>
    </source>
</evidence>
<evidence type="ECO:0000256" key="5">
    <source>
        <dbReference type="ARBA" id="ARBA00022692"/>
    </source>
</evidence>
<evidence type="ECO:0000256" key="2">
    <source>
        <dbReference type="ARBA" id="ARBA00010323"/>
    </source>
</evidence>
<evidence type="ECO:0000256" key="9">
    <source>
        <dbReference type="PIRNR" id="PIRNR016636"/>
    </source>
</evidence>
<feature type="transmembrane region" description="Helical" evidence="10">
    <location>
        <begin position="305"/>
        <end position="334"/>
    </location>
</feature>
<comment type="caution">
    <text evidence="11">The sequence shown here is derived from an EMBL/GenBank/DDBJ whole genome shotgun (WGS) entry which is preliminary data.</text>
</comment>
<protein>
    <submittedName>
        <fullName evidence="11">MBOAT family protein</fullName>
    </submittedName>
</protein>
<keyword evidence="4 9" id="KW-0808">Transferase</keyword>
<gene>
    <name evidence="11" type="ORF">IAA60_03755</name>
</gene>
<evidence type="ECO:0000256" key="8">
    <source>
        <dbReference type="ARBA" id="ARBA00023315"/>
    </source>
</evidence>
<reference evidence="11" key="1">
    <citation type="submission" date="2020-10" db="EMBL/GenBank/DDBJ databases">
        <authorList>
            <person name="Gilroy R."/>
        </authorList>
    </citation>
    <scope>NUCLEOTIDE SEQUENCE</scope>
    <source>
        <strain evidence="11">CHK181-108</strain>
    </source>
</reference>
<dbReference type="PANTHER" id="PTHR13285">
    <property type="entry name" value="ACYLTRANSFERASE"/>
    <property type="match status" value="1"/>
</dbReference>
<comment type="similarity">
    <text evidence="2 9">Belongs to the membrane-bound acyltransferase family.</text>
</comment>
<evidence type="ECO:0000256" key="1">
    <source>
        <dbReference type="ARBA" id="ARBA00004651"/>
    </source>
</evidence>
<evidence type="ECO:0000256" key="4">
    <source>
        <dbReference type="ARBA" id="ARBA00022679"/>
    </source>
</evidence>
<dbReference type="GO" id="GO:0042121">
    <property type="term" value="P:alginic acid biosynthetic process"/>
    <property type="evidence" value="ECO:0007669"/>
    <property type="project" value="InterPro"/>
</dbReference>
<keyword evidence="5 10" id="KW-0812">Transmembrane</keyword>
<dbReference type="PIRSF" id="PIRSF016636">
    <property type="entry name" value="AlgI_DltB"/>
    <property type="match status" value="1"/>
</dbReference>
<dbReference type="EMBL" id="DVLU01000030">
    <property type="protein sequence ID" value="HIT85006.1"/>
    <property type="molecule type" value="Genomic_DNA"/>
</dbReference>
<feature type="transmembrane region" description="Helical" evidence="10">
    <location>
        <begin position="147"/>
        <end position="166"/>
    </location>
</feature>
<sequence length="462" mass="52131">MVFSSLTFICLFLPAALLFYNLSGNITYKNAVLALFSLVFYAWGEPVWVVLLIFSAALDYSMGLIIDRHYATNKARAALGCSLALNLGILAVFKYSPFIVENLNLLLPVKLPVPNVSLPVGISFYTFQTLSYTIDLYRGKTRVQRSLLSYITYLSMFPQLVAGPIVRYSDIAWELKHRRVSSSDFAAGAKRFTAGLCKKVILANNAGDAAGMLLSAAIPTTASSWLGIILYTFQIYFDFSGYSDMAIGMGRMLGFHFLENFDYPYIAKNITEFWRRWHISLSTFFRDYVYIPLGGNRFRPVRNIIIVWLLTGLWHGASWNFVAWGAFYAILLLIEKYPLKHVIKHIPSPFCYVYTMFFVIIGWGIFYFTDTAELVSFFRHAFGMGCDLWDLTTVSAFCSNLWIIVLCVIASTPIPKVIFTHLCKVSPAFAAAAEPAAVAAGFIISFLLLTGQTYNPFLYFRF</sequence>
<dbReference type="InterPro" id="IPR051085">
    <property type="entry name" value="MB_O-acyltransferase"/>
</dbReference>
<dbReference type="Pfam" id="PF03062">
    <property type="entry name" value="MBOAT"/>
    <property type="match status" value="1"/>
</dbReference>
<evidence type="ECO:0000256" key="3">
    <source>
        <dbReference type="ARBA" id="ARBA00022475"/>
    </source>
</evidence>
<feature type="transmembrane region" description="Helical" evidence="10">
    <location>
        <begin position="429"/>
        <end position="449"/>
    </location>
</feature>
<keyword evidence="3 9" id="KW-1003">Cell membrane</keyword>
<feature type="transmembrane region" description="Helical" evidence="10">
    <location>
        <begin position="346"/>
        <end position="368"/>
    </location>
</feature>
<accession>A0A9D1KQG5</accession>
<keyword evidence="8 9" id="KW-0012">Acyltransferase</keyword>
<dbReference type="GO" id="GO:0016746">
    <property type="term" value="F:acyltransferase activity"/>
    <property type="evidence" value="ECO:0007669"/>
    <property type="project" value="UniProtKB-KW"/>
</dbReference>
<name>A0A9D1KQG5_9FIRM</name>
<feature type="transmembrane region" description="Helical" evidence="10">
    <location>
        <begin position="116"/>
        <end position="135"/>
    </location>
</feature>
<dbReference type="PANTHER" id="PTHR13285:SF23">
    <property type="entry name" value="TEICHOIC ACID D-ALANYLTRANSFERASE"/>
    <property type="match status" value="1"/>
</dbReference>
<dbReference type="PIRSF" id="PIRSF500217">
    <property type="entry name" value="AlgI"/>
    <property type="match status" value="1"/>
</dbReference>
<evidence type="ECO:0000313" key="12">
    <source>
        <dbReference type="Proteomes" id="UP000824165"/>
    </source>
</evidence>
<evidence type="ECO:0000256" key="6">
    <source>
        <dbReference type="ARBA" id="ARBA00022989"/>
    </source>
</evidence>
<comment type="subcellular location">
    <subcellularLocation>
        <location evidence="1">Cell membrane</location>
        <topology evidence="1">Multi-pass membrane protein</topology>
    </subcellularLocation>
</comment>
<proteinExistence type="inferred from homology"/>
<evidence type="ECO:0000313" key="11">
    <source>
        <dbReference type="EMBL" id="HIT85006.1"/>
    </source>
</evidence>
<reference evidence="11" key="2">
    <citation type="journal article" date="2021" name="PeerJ">
        <title>Extensive microbial diversity within the chicken gut microbiome revealed by metagenomics and culture.</title>
        <authorList>
            <person name="Gilroy R."/>
            <person name="Ravi A."/>
            <person name="Getino M."/>
            <person name="Pursley I."/>
            <person name="Horton D.L."/>
            <person name="Alikhan N.F."/>
            <person name="Baker D."/>
            <person name="Gharbi K."/>
            <person name="Hall N."/>
            <person name="Watson M."/>
            <person name="Adriaenssens E.M."/>
            <person name="Foster-Nyarko E."/>
            <person name="Jarju S."/>
            <person name="Secka A."/>
            <person name="Antonio M."/>
            <person name="Oren A."/>
            <person name="Chaudhuri R.R."/>
            <person name="La Ragione R."/>
            <person name="Hildebrand F."/>
            <person name="Pallen M.J."/>
        </authorList>
    </citation>
    <scope>NUCLEOTIDE SEQUENCE</scope>
    <source>
        <strain evidence="11">CHK181-108</strain>
    </source>
</reference>
<keyword evidence="7 9" id="KW-0472">Membrane</keyword>
<dbReference type="InterPro" id="IPR028362">
    <property type="entry name" value="AlgI"/>
</dbReference>
<dbReference type="Proteomes" id="UP000824165">
    <property type="component" value="Unassembled WGS sequence"/>
</dbReference>
<evidence type="ECO:0000256" key="10">
    <source>
        <dbReference type="SAM" id="Phobius"/>
    </source>
</evidence>
<dbReference type="GO" id="GO:0005886">
    <property type="term" value="C:plasma membrane"/>
    <property type="evidence" value="ECO:0007669"/>
    <property type="project" value="UniProtKB-SubCell"/>
</dbReference>
<dbReference type="InterPro" id="IPR004299">
    <property type="entry name" value="MBOAT_fam"/>
</dbReference>
<dbReference type="AlphaFoldDB" id="A0A9D1KQG5"/>
<feature type="transmembrane region" description="Helical" evidence="10">
    <location>
        <begin position="78"/>
        <end position="96"/>
    </location>
</feature>
<organism evidence="11 12">
    <name type="scientific">Candidatus Ornithomonoglobus intestinigallinarum</name>
    <dbReference type="NCBI Taxonomy" id="2840894"/>
    <lineage>
        <taxon>Bacteria</taxon>
        <taxon>Bacillati</taxon>
        <taxon>Bacillota</taxon>
        <taxon>Clostridia</taxon>
        <taxon>Candidatus Ornithomonoglobus</taxon>
    </lineage>
</organism>
<keyword evidence="6 10" id="KW-1133">Transmembrane helix</keyword>
<dbReference type="InterPro" id="IPR024194">
    <property type="entry name" value="Ac/AlaTfrase_AlgI/DltB"/>
</dbReference>